<keyword evidence="2" id="KW-0808">Transferase</keyword>
<gene>
    <name evidence="2" type="ORF">SAMN05660826_02224</name>
</gene>
<dbReference type="Pfam" id="PF13489">
    <property type="entry name" value="Methyltransf_23"/>
    <property type="match status" value="1"/>
</dbReference>
<dbReference type="InterPro" id="IPR007739">
    <property type="entry name" value="RgpF"/>
</dbReference>
<dbReference type="Gene3D" id="3.20.20.80">
    <property type="entry name" value="Glycosidases"/>
    <property type="match status" value="1"/>
</dbReference>
<dbReference type="InterPro" id="IPR029063">
    <property type="entry name" value="SAM-dependent_MTases_sf"/>
</dbReference>
<dbReference type="OrthoDB" id="9816424at2"/>
<evidence type="ECO:0000313" key="2">
    <source>
        <dbReference type="EMBL" id="SHM87676.1"/>
    </source>
</evidence>
<keyword evidence="3" id="KW-1185">Reference proteome</keyword>
<sequence length="1374" mass="160080">MHLKEFTYQSDSGLYVPPSGVPEFTYSDGSEIEDYILWAVSNAKDKSSLSEELRSWIKDWPTRYHLSPSRANLLRPFSFLNKSAKVLEVGSGCGAITRYLGEVCGQVDAIEGSYRRAKITRERCSDLHNVNVYVANVFDVSFEKEYDIVSIIGVLEYAPTFCPEEVSTEECCAKLLKCITQALKDDGILILAIENKLGLKYWTGAKEDHSGRSFDGLYDYPHFPGLPLRPVTFSKNELYQLLLSVGFKSVQFYYPFPDYKLPNTLIRDSEELKRGELFLHNWIVTPFEDYSGYREYLLHEGLTLKSLHKAGLLGDFANSFLVLTSRGDLSHLIDETWIAKRFSVERKPCYATVTTLYCIPELKVVKNQICSDIYIPQGGLLSLKENVEQWYPGDLLIYELYKAVLDKEDPELRLKNLTISLNDYLIQNYGTQLCDAQGYPLLHGRAFDVVPWNIIVSGERWVEIDREWEYQGMLPADFVLYRGLYYFLTSQQPYLAQNNNIKLKEPDALVISLIRDVYPNYDEERHMKNKVWEGQLQDFVIALPFEVRIKQFQLQIESEQIEKQKVLNERDHFKAQIVEKEQRILELEQSFADLSSRVSIKEKKFLHEKERLETQVAEKERITAHLEQSINELKKQLIEKDNNLLMMRNSLGWFLIERYRRFADKIFPPGTKRRAIYELWQKALKTTITSGPVELYKKTKNWFIIKNKQRNVAKLKKVEINSEESIHASGGLYEEAYKHMLSVAKKERSKDYVPIQEHDISPSDIPVRLIAFYLPQFHPIPENDEWWGKGFTEWTNVSKAVPQFIGHYQPHLPGELGFYDLRVPEVQRRQVELAKKYGIYGFCFYYYWFNGKRLLWRPIEQFISDSEIDFPFCLCWANENWTRRWDGLDNEILIAQVHSEESDFAFIRDIEPILRHKRYIRINGRPLLIVYRPQLMPNPAATAKRWKEYCREAGIGDLYLVAAQTFGFYDPREVGFDAAVEFPPHNVNIPEINHTVQLLNPNFSGKIYRYTDVVEYVSNRPRPPYQLFKTVFPSWDNEPRRPGRGHIFAFSSPEAYKDWLTQACLFALEDPDPEKHIVFINAWNEWGEGAHLEPDRRFGYAYLQATADVLEQLSSSKPSVFIDHSILKDLGSVPATSEVAVILHLYYLDLWEEISTYLGNIKTSFDLYISIPWNAPPHFERIICSKFPQTIVLRTKNRGRDIAPFIELLDLVIKRNYHVALKIHSKKSLVRREGDLWKVEGEQWRKDMLIKLLGDSEKIMRIIRRLNGEERIGLIAPKNYIVPLASYLGENNMYLEKLTRRLEIMIDYNAPFSAGTMFWFKPQALVDLLKLELDYTMFEPEAGQVDGTLAHAIERLIGQIILAKGYKLVSDDEI</sequence>
<dbReference type="CDD" id="cd11579">
    <property type="entry name" value="Glyco_tran_WbsX"/>
    <property type="match status" value="1"/>
</dbReference>
<dbReference type="InterPro" id="IPR032719">
    <property type="entry name" value="WbsX"/>
</dbReference>
<evidence type="ECO:0000256" key="1">
    <source>
        <dbReference type="SAM" id="Coils"/>
    </source>
</evidence>
<dbReference type="STRING" id="447595.SAMN05660826_02224"/>
<organism evidence="2 3">
    <name type="scientific">Caldanaerovirga acetigignens</name>
    <dbReference type="NCBI Taxonomy" id="447595"/>
    <lineage>
        <taxon>Bacteria</taxon>
        <taxon>Bacillati</taxon>
        <taxon>Bacillota</taxon>
        <taxon>Clostridia</taxon>
        <taxon>Thermosediminibacterales</taxon>
        <taxon>Thermosediminibacteraceae</taxon>
        <taxon>Caldanaerovirga</taxon>
    </lineage>
</organism>
<dbReference type="SUPFAM" id="SSF53335">
    <property type="entry name" value="S-adenosyl-L-methionine-dependent methyltransferases"/>
    <property type="match status" value="1"/>
</dbReference>
<keyword evidence="2" id="KW-0489">Methyltransferase</keyword>
<dbReference type="RefSeq" id="WP_073258442.1">
    <property type="nucleotide sequence ID" value="NZ_FRCR01000019.1"/>
</dbReference>
<dbReference type="EMBL" id="FRCR01000019">
    <property type="protein sequence ID" value="SHM87676.1"/>
    <property type="molecule type" value="Genomic_DNA"/>
</dbReference>
<dbReference type="Pfam" id="PF05045">
    <property type="entry name" value="RgpF"/>
    <property type="match status" value="1"/>
</dbReference>
<accession>A0A1M7MA47</accession>
<feature type="coiled-coil region" evidence="1">
    <location>
        <begin position="549"/>
        <end position="643"/>
    </location>
</feature>
<dbReference type="Gene3D" id="3.40.50.150">
    <property type="entry name" value="Vaccinia Virus protein VP39"/>
    <property type="match status" value="1"/>
</dbReference>
<evidence type="ECO:0000313" key="3">
    <source>
        <dbReference type="Proteomes" id="UP000184375"/>
    </source>
</evidence>
<dbReference type="GO" id="GO:0008168">
    <property type="term" value="F:methyltransferase activity"/>
    <property type="evidence" value="ECO:0007669"/>
    <property type="project" value="UniProtKB-KW"/>
</dbReference>
<dbReference type="PANTHER" id="PTHR41244:SF1">
    <property type="entry name" value="GLYCOSYLTRANSFERASE"/>
    <property type="match status" value="1"/>
</dbReference>
<reference evidence="3" key="1">
    <citation type="submission" date="2016-11" db="EMBL/GenBank/DDBJ databases">
        <authorList>
            <person name="Varghese N."/>
            <person name="Submissions S."/>
        </authorList>
    </citation>
    <scope>NUCLEOTIDE SEQUENCE [LARGE SCALE GENOMIC DNA]</scope>
    <source>
        <strain evidence="3">DSM 18802</strain>
    </source>
</reference>
<name>A0A1M7MA47_9FIRM</name>
<keyword evidence="1" id="KW-0175">Coiled coil</keyword>
<dbReference type="Pfam" id="PF14307">
    <property type="entry name" value="Glyco_tran_WbsX"/>
    <property type="match status" value="1"/>
</dbReference>
<dbReference type="CDD" id="cd02440">
    <property type="entry name" value="AdoMet_MTases"/>
    <property type="match status" value="1"/>
</dbReference>
<dbReference type="PANTHER" id="PTHR41244">
    <property type="entry name" value="RHAMNAN SYNTHESIS F"/>
    <property type="match status" value="1"/>
</dbReference>
<dbReference type="GO" id="GO:0032259">
    <property type="term" value="P:methylation"/>
    <property type="evidence" value="ECO:0007669"/>
    <property type="project" value="UniProtKB-KW"/>
</dbReference>
<dbReference type="Proteomes" id="UP000184375">
    <property type="component" value="Unassembled WGS sequence"/>
</dbReference>
<protein>
    <submittedName>
        <fullName evidence="2">Methyltransferase domain-containing protein</fullName>
    </submittedName>
</protein>
<proteinExistence type="predicted"/>